<dbReference type="InterPro" id="IPR014891">
    <property type="entry name" value="DWNN_domain"/>
</dbReference>
<feature type="compositionally biased region" description="Polar residues" evidence="6">
    <location>
        <begin position="410"/>
        <end position="422"/>
    </location>
</feature>
<dbReference type="Gene3D" id="4.10.60.10">
    <property type="entry name" value="Zinc finger, CCHC-type"/>
    <property type="match status" value="1"/>
</dbReference>
<dbReference type="PANTHER" id="PTHR15439:SF0">
    <property type="entry name" value="CELL DIVISION CYCLE AND APOPTOSIS REGULATOR PROTEIN 1-RELATED"/>
    <property type="match status" value="1"/>
</dbReference>
<keyword evidence="5" id="KW-0539">Nucleus</keyword>
<evidence type="ECO:0000313" key="9">
    <source>
        <dbReference type="EMBL" id="VUG17622.1"/>
    </source>
</evidence>
<evidence type="ECO:0000256" key="6">
    <source>
        <dbReference type="SAM" id="MobiDB-lite"/>
    </source>
</evidence>
<accession>A0A7D9GZ55</accession>
<keyword evidence="10" id="KW-1185">Reference proteome</keyword>
<keyword evidence="2" id="KW-0479">Metal-binding</keyword>
<dbReference type="PANTHER" id="PTHR15439">
    <property type="entry name" value="RETINOBLASTOMA-BINDING PROTEIN 6"/>
    <property type="match status" value="1"/>
</dbReference>
<dbReference type="Proteomes" id="UP000478008">
    <property type="component" value="Unassembled WGS sequence"/>
</dbReference>
<evidence type="ECO:0000256" key="2">
    <source>
        <dbReference type="ARBA" id="ARBA00022723"/>
    </source>
</evidence>
<gene>
    <name evidence="9" type="primary">MPE1</name>
    <name evidence="9" type="ORF">DEBR0S2_12046G</name>
    <name evidence="8" type="ORF">HII12_003473</name>
</gene>
<dbReference type="Pfam" id="PF11789">
    <property type="entry name" value="zf-Nse"/>
    <property type="match status" value="1"/>
</dbReference>
<feature type="domain" description="DWNN" evidence="7">
    <location>
        <begin position="4"/>
        <end position="80"/>
    </location>
</feature>
<dbReference type="EMBL" id="CABFWN010000002">
    <property type="protein sequence ID" value="VUG17622.1"/>
    <property type="molecule type" value="Genomic_DNA"/>
</dbReference>
<protein>
    <submittedName>
        <fullName evidence="9">DEBR0S2_12046g1_1</fullName>
    </submittedName>
</protein>
<dbReference type="GO" id="GO:0005634">
    <property type="term" value="C:nucleus"/>
    <property type="evidence" value="ECO:0007669"/>
    <property type="project" value="UniProtKB-SubCell"/>
</dbReference>
<dbReference type="EMBL" id="JABCYN010000030">
    <property type="protein sequence ID" value="KAF6009927.1"/>
    <property type="molecule type" value="Genomic_DNA"/>
</dbReference>
<dbReference type="GO" id="GO:0061630">
    <property type="term" value="F:ubiquitin protein ligase activity"/>
    <property type="evidence" value="ECO:0007669"/>
    <property type="project" value="InterPro"/>
</dbReference>
<dbReference type="InterPro" id="IPR013083">
    <property type="entry name" value="Znf_RING/FYVE/PHD"/>
</dbReference>
<evidence type="ECO:0000256" key="1">
    <source>
        <dbReference type="ARBA" id="ARBA00004123"/>
    </source>
</evidence>
<keyword evidence="4" id="KW-0862">Zinc</keyword>
<evidence type="ECO:0000256" key="3">
    <source>
        <dbReference type="ARBA" id="ARBA00022771"/>
    </source>
</evidence>
<evidence type="ECO:0000313" key="8">
    <source>
        <dbReference type="EMBL" id="KAF6009927.1"/>
    </source>
</evidence>
<feature type="region of interest" description="Disordered" evidence="6">
    <location>
        <begin position="355"/>
        <end position="377"/>
    </location>
</feature>
<evidence type="ECO:0000256" key="5">
    <source>
        <dbReference type="ARBA" id="ARBA00023242"/>
    </source>
</evidence>
<reference evidence="8 11" key="2">
    <citation type="journal article" date="2020" name="Appl. Microbiol. Biotechnol.">
        <title>Targeted gene deletion in Brettanomyces bruxellensis with an expression-free CRISPR-Cas9 system.</title>
        <authorList>
            <person name="Varela C."/>
            <person name="Bartel C."/>
            <person name="Onetto C."/>
            <person name="Borneman A."/>
        </authorList>
    </citation>
    <scope>NUCLEOTIDE SEQUENCE [LARGE SCALE GENOMIC DNA]</scope>
    <source>
        <strain evidence="8 11">AWRI1613</strain>
    </source>
</reference>
<sequence length="428" mass="48253">MAVIYYRFKSQKPEQISTIRFDGTGLTVFELKREIIYANKLLTATDVNIYLYSSEDPEKEFADDNEVIQRSSTVLVRRTSAGKKGKGNVLRYIAGRQRLAKFAGAPSFGAKPLMSALPLATSTNPIVAGKDGKQTEEDLVQQMFNRQDDQWNQQQAVMATAQRIDFNKPNAKLDETIPDYYICYKCGARGQHHIRNCPKNNDPNWEGVRVKKTTGIPKSHLKAIDKPEGMVDDPSQNYMVDEQGKYVVAVADKRAWERFQKIQTKHNDESMAGEIEVEDPDLRDPVTKRLFKDPVKTKCCHKTYSRHVIEDLLIESDFKCPNCGQDEIYLDSLEKDEEMEAKVKKFLEERKRKLENDANEANKRQKPNAPGLPAVPAPNPMMGMNMPFMPFPMPGQMPMPMPIGGMMPANVNSGAGSSTDGNVSAKKH</sequence>
<feature type="region of interest" description="Disordered" evidence="6">
    <location>
        <begin position="409"/>
        <end position="428"/>
    </location>
</feature>
<dbReference type="PROSITE" id="PS51282">
    <property type="entry name" value="DWNN"/>
    <property type="match status" value="1"/>
</dbReference>
<proteinExistence type="predicted"/>
<dbReference type="InterPro" id="IPR033489">
    <property type="entry name" value="RBBP6"/>
</dbReference>
<keyword evidence="3" id="KW-0863">Zinc-finger</keyword>
<dbReference type="InterPro" id="IPR004181">
    <property type="entry name" value="Znf_MIZ"/>
</dbReference>
<dbReference type="GO" id="GO:0016567">
    <property type="term" value="P:protein ubiquitination"/>
    <property type="evidence" value="ECO:0007669"/>
    <property type="project" value="InterPro"/>
</dbReference>
<name>A0A7D9GZ55_DEKBR</name>
<evidence type="ECO:0000259" key="7">
    <source>
        <dbReference type="PROSITE" id="PS51282"/>
    </source>
</evidence>
<evidence type="ECO:0000313" key="11">
    <source>
        <dbReference type="Proteomes" id="UP000568158"/>
    </source>
</evidence>
<dbReference type="GO" id="GO:0008270">
    <property type="term" value="F:zinc ion binding"/>
    <property type="evidence" value="ECO:0007669"/>
    <property type="project" value="UniProtKB-KW"/>
</dbReference>
<evidence type="ECO:0000256" key="4">
    <source>
        <dbReference type="ARBA" id="ARBA00022833"/>
    </source>
</evidence>
<reference evidence="9 10" key="1">
    <citation type="submission" date="2019-07" db="EMBL/GenBank/DDBJ databases">
        <authorList>
            <person name="Friedrich A."/>
            <person name="Schacherer J."/>
        </authorList>
    </citation>
    <scope>NUCLEOTIDE SEQUENCE [LARGE SCALE GENOMIC DNA]</scope>
</reference>
<organism evidence="9 10">
    <name type="scientific">Dekkera bruxellensis</name>
    <name type="common">Brettanomyces custersii</name>
    <dbReference type="NCBI Taxonomy" id="5007"/>
    <lineage>
        <taxon>Eukaryota</taxon>
        <taxon>Fungi</taxon>
        <taxon>Dikarya</taxon>
        <taxon>Ascomycota</taxon>
        <taxon>Saccharomycotina</taxon>
        <taxon>Pichiomycetes</taxon>
        <taxon>Pichiales</taxon>
        <taxon>Pichiaceae</taxon>
        <taxon>Brettanomyces</taxon>
    </lineage>
</organism>
<dbReference type="Gene3D" id="3.10.20.90">
    <property type="entry name" value="Phosphatidylinositol 3-kinase Catalytic Subunit, Chain A, domain 1"/>
    <property type="match status" value="1"/>
</dbReference>
<dbReference type="AlphaFoldDB" id="A0A7D9GZ55"/>
<dbReference type="CDD" id="cd16620">
    <property type="entry name" value="vRING-HC-C4C4_RBBP6"/>
    <property type="match status" value="1"/>
</dbReference>
<dbReference type="GO" id="GO:0006397">
    <property type="term" value="P:mRNA processing"/>
    <property type="evidence" value="ECO:0007669"/>
    <property type="project" value="InterPro"/>
</dbReference>
<dbReference type="Proteomes" id="UP000568158">
    <property type="component" value="Unassembled WGS sequence"/>
</dbReference>
<comment type="subcellular location">
    <subcellularLocation>
        <location evidence="1">Nucleus</location>
    </subcellularLocation>
</comment>
<dbReference type="GO" id="GO:0006511">
    <property type="term" value="P:ubiquitin-dependent protein catabolic process"/>
    <property type="evidence" value="ECO:0007669"/>
    <property type="project" value="TreeGrafter"/>
</dbReference>
<dbReference type="Pfam" id="PF08783">
    <property type="entry name" value="DWNN"/>
    <property type="match status" value="1"/>
</dbReference>
<evidence type="ECO:0000313" key="10">
    <source>
        <dbReference type="Proteomes" id="UP000478008"/>
    </source>
</evidence>
<dbReference type="SMART" id="SM01180">
    <property type="entry name" value="DWNN"/>
    <property type="match status" value="1"/>
</dbReference>
<dbReference type="SUPFAM" id="SSF57850">
    <property type="entry name" value="RING/U-box"/>
    <property type="match status" value="1"/>
</dbReference>
<dbReference type="Gene3D" id="3.30.40.10">
    <property type="entry name" value="Zinc/RING finger domain, C3HC4 (zinc finger)"/>
    <property type="match status" value="1"/>
</dbReference>